<keyword evidence="2" id="KW-1185">Reference proteome</keyword>
<dbReference type="AlphaFoldDB" id="A0A8T0E0P7"/>
<organism evidence="1 2">
    <name type="scientific">Argiope bruennichi</name>
    <name type="common">Wasp spider</name>
    <name type="synonym">Aranea bruennichi</name>
    <dbReference type="NCBI Taxonomy" id="94029"/>
    <lineage>
        <taxon>Eukaryota</taxon>
        <taxon>Metazoa</taxon>
        <taxon>Ecdysozoa</taxon>
        <taxon>Arthropoda</taxon>
        <taxon>Chelicerata</taxon>
        <taxon>Arachnida</taxon>
        <taxon>Araneae</taxon>
        <taxon>Araneomorphae</taxon>
        <taxon>Entelegynae</taxon>
        <taxon>Araneoidea</taxon>
        <taxon>Araneidae</taxon>
        <taxon>Argiope</taxon>
    </lineage>
</organism>
<dbReference type="EMBL" id="JABXBU010002231">
    <property type="protein sequence ID" value="KAF8763695.1"/>
    <property type="molecule type" value="Genomic_DNA"/>
</dbReference>
<gene>
    <name evidence="1" type="ORF">HNY73_021851</name>
</gene>
<protein>
    <submittedName>
        <fullName evidence="1">Uncharacterized protein</fullName>
    </submittedName>
</protein>
<reference evidence="1" key="1">
    <citation type="journal article" date="2020" name="bioRxiv">
        <title>Chromosome-level reference genome of the European wasp spider Argiope bruennichi: a resource for studies on range expansion and evolutionary adaptation.</title>
        <authorList>
            <person name="Sheffer M.M."/>
            <person name="Hoppe A."/>
            <person name="Krehenwinkel H."/>
            <person name="Uhl G."/>
            <person name="Kuss A.W."/>
            <person name="Jensen L."/>
            <person name="Jensen C."/>
            <person name="Gillespie R.G."/>
            <person name="Hoff K.J."/>
            <person name="Prost S."/>
        </authorList>
    </citation>
    <scope>NUCLEOTIDE SEQUENCE</scope>
</reference>
<accession>A0A8T0E0P7</accession>
<evidence type="ECO:0000313" key="1">
    <source>
        <dbReference type="EMBL" id="KAF8763695.1"/>
    </source>
</evidence>
<evidence type="ECO:0000313" key="2">
    <source>
        <dbReference type="Proteomes" id="UP000807504"/>
    </source>
</evidence>
<dbReference type="Gene3D" id="2.30.30.40">
    <property type="entry name" value="SH3 Domains"/>
    <property type="match status" value="1"/>
</dbReference>
<name>A0A8T0E0P7_ARGBR</name>
<dbReference type="Proteomes" id="UP000807504">
    <property type="component" value="Unassembled WGS sequence"/>
</dbReference>
<proteinExistence type="predicted"/>
<reference evidence="1" key="2">
    <citation type="submission" date="2020-06" db="EMBL/GenBank/DDBJ databases">
        <authorList>
            <person name="Sheffer M."/>
        </authorList>
    </citation>
    <scope>NUCLEOTIDE SEQUENCE</scope>
</reference>
<sequence>MYASETPYYGMCANPTCSEPIGQGMAILRYAPGEHDRMKIDVKQVFDIYVKDYGEKKHLLGIMKGYVPKNVVQEQRSFVKDLVPAVVEYMYTHTGNQNQGANQLHVSMSRQEVIHHVTPDSYSHEQNYHSNIPSESYRYHPGGNWAGESSYASPHVHV</sequence>
<comment type="caution">
    <text evidence="1">The sequence shown here is derived from an EMBL/GenBank/DDBJ whole genome shotgun (WGS) entry which is preliminary data.</text>
</comment>